<evidence type="ECO:0000313" key="3">
    <source>
        <dbReference type="EMBL" id="TSB04205.1"/>
    </source>
</evidence>
<dbReference type="EMBL" id="VKKU01000001">
    <property type="protein sequence ID" value="TSB04205.1"/>
    <property type="molecule type" value="Genomic_DNA"/>
</dbReference>
<feature type="domain" description="DUF2147" evidence="2">
    <location>
        <begin position="28"/>
        <end position="137"/>
    </location>
</feature>
<feature type="chain" id="PRO_5022009451" evidence="1">
    <location>
        <begin position="23"/>
        <end position="140"/>
    </location>
</feature>
<proteinExistence type="predicted"/>
<dbReference type="Pfam" id="PF09917">
    <property type="entry name" value="DUF2147"/>
    <property type="match status" value="1"/>
</dbReference>
<evidence type="ECO:0000313" key="4">
    <source>
        <dbReference type="Proteomes" id="UP000320160"/>
    </source>
</evidence>
<dbReference type="InterPro" id="IPR019223">
    <property type="entry name" value="DUF2147"/>
</dbReference>
<organism evidence="3 4">
    <name type="scientific">Sphingorhabdus contaminans</name>
    <dbReference type="NCBI Taxonomy" id="1343899"/>
    <lineage>
        <taxon>Bacteria</taxon>
        <taxon>Pseudomonadati</taxon>
        <taxon>Pseudomonadota</taxon>
        <taxon>Alphaproteobacteria</taxon>
        <taxon>Sphingomonadales</taxon>
        <taxon>Sphingomonadaceae</taxon>
        <taxon>Sphingorhabdus</taxon>
    </lineage>
</organism>
<dbReference type="Gene3D" id="2.40.128.520">
    <property type="match status" value="1"/>
</dbReference>
<accession>A0A553WHN9</accession>
<comment type="caution">
    <text evidence="3">The sequence shown here is derived from an EMBL/GenBank/DDBJ whole genome shotgun (WGS) entry which is preliminary data.</text>
</comment>
<keyword evidence="1" id="KW-0732">Signal</keyword>
<dbReference type="Proteomes" id="UP000320160">
    <property type="component" value="Unassembled WGS sequence"/>
</dbReference>
<dbReference type="AlphaFoldDB" id="A0A553WHN9"/>
<sequence>MVSPKLSAALIALGFLSVSAQAAAPVTGRWTTQSKDGVVEIYECGATICGKLAKFLVPPPNGVGQKDVNNPNKALRSRTLLGMNILTGFKEAGDEWKGQIYDPKSGKTYRSIIYKGKSGNLVVKGCIGPFCQAQTWTPAR</sequence>
<evidence type="ECO:0000259" key="2">
    <source>
        <dbReference type="Pfam" id="PF09917"/>
    </source>
</evidence>
<name>A0A553WHN9_9SPHN</name>
<dbReference type="OrthoDB" id="9811671at2"/>
<evidence type="ECO:0000256" key="1">
    <source>
        <dbReference type="SAM" id="SignalP"/>
    </source>
</evidence>
<keyword evidence="4" id="KW-1185">Reference proteome</keyword>
<reference evidence="3 4" key="1">
    <citation type="submission" date="2019-07" db="EMBL/GenBank/DDBJ databases">
        <authorList>
            <person name="Park M."/>
        </authorList>
    </citation>
    <scope>NUCLEOTIDE SEQUENCE [LARGE SCALE GENOMIC DNA]</scope>
    <source>
        <strain evidence="3 4">KCTC32445</strain>
    </source>
</reference>
<dbReference type="PANTHER" id="PTHR36919">
    <property type="entry name" value="BLR1215 PROTEIN"/>
    <property type="match status" value="1"/>
</dbReference>
<dbReference type="RefSeq" id="WP_143775077.1">
    <property type="nucleotide sequence ID" value="NZ_VKKU01000001.1"/>
</dbReference>
<dbReference type="PANTHER" id="PTHR36919:SF2">
    <property type="entry name" value="BLL6627 PROTEIN"/>
    <property type="match status" value="1"/>
</dbReference>
<gene>
    <name evidence="3" type="ORF">FOM92_01870</name>
</gene>
<feature type="signal peptide" evidence="1">
    <location>
        <begin position="1"/>
        <end position="22"/>
    </location>
</feature>
<protein>
    <submittedName>
        <fullName evidence="3">DUF2147 domain-containing protein</fullName>
    </submittedName>
</protein>